<dbReference type="InterPro" id="IPR001162">
    <property type="entry name" value="UvrC_RNase_H_dom"/>
</dbReference>
<reference evidence="2" key="1">
    <citation type="journal article" date="2020" name="mSystems">
        <title>Genome- and Community-Level Interaction Insights into Carbon Utilization and Element Cycling Functions of Hydrothermarchaeota in Hydrothermal Sediment.</title>
        <authorList>
            <person name="Zhou Z."/>
            <person name="Liu Y."/>
            <person name="Xu W."/>
            <person name="Pan J."/>
            <person name="Luo Z.H."/>
            <person name="Li M."/>
        </authorList>
    </citation>
    <scope>NUCLEOTIDE SEQUENCE [LARGE SCALE GENOMIC DNA]</scope>
    <source>
        <strain evidence="2">HyVt-80</strain>
    </source>
</reference>
<dbReference type="Gene3D" id="1.10.150.20">
    <property type="entry name" value="5' to 3' exonuclease, C-terminal subdomain"/>
    <property type="match status" value="1"/>
</dbReference>
<dbReference type="Gene3D" id="3.30.420.340">
    <property type="entry name" value="UvrC, RNAse H endonuclease domain"/>
    <property type="match status" value="1"/>
</dbReference>
<dbReference type="SUPFAM" id="SSF47781">
    <property type="entry name" value="RuvA domain 2-like"/>
    <property type="match status" value="1"/>
</dbReference>
<dbReference type="Proteomes" id="UP000886129">
    <property type="component" value="Unassembled WGS sequence"/>
</dbReference>
<dbReference type="InterPro" id="IPR050066">
    <property type="entry name" value="UvrABC_protein_C"/>
</dbReference>
<proteinExistence type="predicted"/>
<accession>A0A7C5HSM3</accession>
<dbReference type="GO" id="GO:0006974">
    <property type="term" value="P:DNA damage response"/>
    <property type="evidence" value="ECO:0007669"/>
    <property type="project" value="TreeGrafter"/>
</dbReference>
<dbReference type="Pfam" id="PF14520">
    <property type="entry name" value="HHH_5"/>
    <property type="match status" value="1"/>
</dbReference>
<sequence length="103" mass="12142">VFPDKRGKLKLPLDHPVMKLLTSIRDETHRFAVNYHRYLRERRYLGSEIDKIPGIGPKRKKLLIQHFKSVSKIKKASERELLEVIKNKKIVEEILKWAKENGG</sequence>
<dbReference type="GO" id="GO:0009381">
    <property type="term" value="F:excinuclease ABC activity"/>
    <property type="evidence" value="ECO:0007669"/>
    <property type="project" value="InterPro"/>
</dbReference>
<evidence type="ECO:0000259" key="1">
    <source>
        <dbReference type="Pfam" id="PF08459"/>
    </source>
</evidence>
<gene>
    <name evidence="2" type="ORF">ENL26_04100</name>
</gene>
<dbReference type="GO" id="GO:0009380">
    <property type="term" value="C:excinuclease repair complex"/>
    <property type="evidence" value="ECO:0007669"/>
    <property type="project" value="TreeGrafter"/>
</dbReference>
<comment type="caution">
    <text evidence="2">The sequence shown here is derived from an EMBL/GenBank/DDBJ whole genome shotgun (WGS) entry which is preliminary data.</text>
</comment>
<evidence type="ECO:0000313" key="2">
    <source>
        <dbReference type="EMBL" id="HHF08927.1"/>
    </source>
</evidence>
<dbReference type="AlphaFoldDB" id="A0A7C5HSM3"/>
<feature type="domain" description="UvrC family homology region profile" evidence="1">
    <location>
        <begin position="3"/>
        <end position="33"/>
    </location>
</feature>
<dbReference type="EMBL" id="DRTH01000246">
    <property type="protein sequence ID" value="HHF08927.1"/>
    <property type="molecule type" value="Genomic_DNA"/>
</dbReference>
<dbReference type="Pfam" id="PF08459">
    <property type="entry name" value="UvrC_RNaseH_dom"/>
    <property type="match status" value="1"/>
</dbReference>
<feature type="non-terminal residue" evidence="2">
    <location>
        <position position="1"/>
    </location>
</feature>
<organism evidence="2">
    <name type="scientific">Kosmotoga arenicorallina</name>
    <dbReference type="NCBI Taxonomy" id="688066"/>
    <lineage>
        <taxon>Bacteria</taxon>
        <taxon>Thermotogati</taxon>
        <taxon>Thermotogota</taxon>
        <taxon>Thermotogae</taxon>
        <taxon>Kosmotogales</taxon>
        <taxon>Kosmotogaceae</taxon>
        <taxon>Kosmotoga</taxon>
    </lineage>
</organism>
<dbReference type="PANTHER" id="PTHR30562:SF1">
    <property type="entry name" value="UVRABC SYSTEM PROTEIN C"/>
    <property type="match status" value="1"/>
</dbReference>
<dbReference type="InterPro" id="IPR010994">
    <property type="entry name" value="RuvA_2-like"/>
</dbReference>
<dbReference type="PANTHER" id="PTHR30562">
    <property type="entry name" value="UVRC/OXIDOREDUCTASE"/>
    <property type="match status" value="1"/>
</dbReference>
<name>A0A7C5HSM3_9BACT</name>
<dbReference type="InterPro" id="IPR038476">
    <property type="entry name" value="UvrC_RNase_H_dom_sf"/>
</dbReference>
<protein>
    <submittedName>
        <fullName evidence="2">Excinuclease ABC subunit UvrC</fullName>
    </submittedName>
</protein>